<name>A0A7J6TGV0_PEROL</name>
<evidence type="ECO:0000256" key="2">
    <source>
        <dbReference type="ARBA" id="ARBA00022664"/>
    </source>
</evidence>
<keyword evidence="3" id="KW-0540">Nuclease</keyword>
<feature type="compositionally biased region" description="Basic and acidic residues" evidence="6">
    <location>
        <begin position="145"/>
        <end position="156"/>
    </location>
</feature>
<evidence type="ECO:0000313" key="8">
    <source>
        <dbReference type="EMBL" id="KAF4743590.1"/>
    </source>
</evidence>
<evidence type="ECO:0000256" key="6">
    <source>
        <dbReference type="SAM" id="MobiDB-lite"/>
    </source>
</evidence>
<dbReference type="Gene3D" id="3.40.50.12390">
    <property type="match status" value="1"/>
</dbReference>
<dbReference type="GO" id="GO:0005634">
    <property type="term" value="C:nucleus"/>
    <property type="evidence" value="ECO:0007669"/>
    <property type="project" value="TreeGrafter"/>
</dbReference>
<dbReference type="CDD" id="cd18673">
    <property type="entry name" value="PIN_XRN1-2-like"/>
    <property type="match status" value="1"/>
</dbReference>
<dbReference type="GO" id="GO:0004534">
    <property type="term" value="F:5'-3' RNA exonuclease activity"/>
    <property type="evidence" value="ECO:0007669"/>
    <property type="project" value="TreeGrafter"/>
</dbReference>
<dbReference type="GO" id="GO:0003723">
    <property type="term" value="F:RNA binding"/>
    <property type="evidence" value="ECO:0007669"/>
    <property type="project" value="TreeGrafter"/>
</dbReference>
<evidence type="ECO:0000256" key="1">
    <source>
        <dbReference type="ARBA" id="ARBA00006994"/>
    </source>
</evidence>
<evidence type="ECO:0000313" key="9">
    <source>
        <dbReference type="Proteomes" id="UP000553632"/>
    </source>
</evidence>
<evidence type="ECO:0000256" key="3">
    <source>
        <dbReference type="ARBA" id="ARBA00022722"/>
    </source>
</evidence>
<dbReference type="GO" id="GO:0000956">
    <property type="term" value="P:nuclear-transcribed mRNA catabolic process"/>
    <property type="evidence" value="ECO:0007669"/>
    <property type="project" value="TreeGrafter"/>
</dbReference>
<keyword evidence="4" id="KW-0378">Hydrolase</keyword>
<dbReference type="InterPro" id="IPR027073">
    <property type="entry name" value="5_3_exoribonuclease"/>
</dbReference>
<dbReference type="FunFam" id="3.40.50.12390:FF:000003">
    <property type="entry name" value="5'-3' exoribonuclease"/>
    <property type="match status" value="1"/>
</dbReference>
<gene>
    <name evidence="8" type="primary">XRN2_1</name>
    <name evidence="8" type="ORF">FOZ63_006546</name>
</gene>
<keyword evidence="9" id="KW-1185">Reference proteome</keyword>
<dbReference type="AlphaFoldDB" id="A0A7J6TGV0"/>
<dbReference type="Proteomes" id="UP000553632">
    <property type="component" value="Unassembled WGS sequence"/>
</dbReference>
<comment type="caution">
    <text evidence="8">The sequence shown here is derived from an EMBL/GenBank/DDBJ whole genome shotgun (WGS) entry which is preliminary data.</text>
</comment>
<comment type="similarity">
    <text evidence="1">Belongs to the 5'-3' exonuclease family. XRN2/RAT1 subfamily.</text>
</comment>
<reference evidence="8 9" key="1">
    <citation type="submission" date="2020-04" db="EMBL/GenBank/DDBJ databases">
        <title>Perkinsus olseni comparative genomics.</title>
        <authorList>
            <person name="Bogema D.R."/>
        </authorList>
    </citation>
    <scope>NUCLEOTIDE SEQUENCE [LARGE SCALE GENOMIC DNA]</scope>
    <source>
        <strain evidence="8 9">ATCC PRA-207</strain>
    </source>
</reference>
<feature type="region of interest" description="Disordered" evidence="6">
    <location>
        <begin position="145"/>
        <end position="164"/>
    </location>
</feature>
<feature type="domain" description="Xrn1 N-terminal" evidence="7">
    <location>
        <begin position="1"/>
        <end position="206"/>
    </location>
</feature>
<keyword evidence="5" id="KW-0269">Exonuclease</keyword>
<dbReference type="PANTHER" id="PTHR12341:SF41">
    <property type="entry name" value="5'-3' EXORIBONUCLEASE 2"/>
    <property type="match status" value="1"/>
</dbReference>
<evidence type="ECO:0000256" key="4">
    <source>
        <dbReference type="ARBA" id="ARBA00022801"/>
    </source>
</evidence>
<evidence type="ECO:0000256" key="5">
    <source>
        <dbReference type="ARBA" id="ARBA00022839"/>
    </source>
</evidence>
<dbReference type="Pfam" id="PF03159">
    <property type="entry name" value="XRN_N"/>
    <property type="match status" value="1"/>
</dbReference>
<dbReference type="OMA" id="DINTRMT"/>
<protein>
    <submittedName>
        <fullName evidence="8">5'-3' exoribonuclease 2</fullName>
    </submittedName>
</protein>
<dbReference type="PANTHER" id="PTHR12341">
    <property type="entry name" value="5'-&gt;3' EXORIBONUCLEASE"/>
    <property type="match status" value="1"/>
</dbReference>
<feature type="non-terminal residue" evidence="8">
    <location>
        <position position="1"/>
    </location>
</feature>
<accession>A0A7J6TGV0</accession>
<dbReference type="GO" id="GO:0006397">
    <property type="term" value="P:mRNA processing"/>
    <property type="evidence" value="ECO:0007669"/>
    <property type="project" value="UniProtKB-KW"/>
</dbReference>
<keyword evidence="2" id="KW-0507">mRNA processing</keyword>
<evidence type="ECO:0000259" key="7">
    <source>
        <dbReference type="Pfam" id="PF03159"/>
    </source>
</evidence>
<dbReference type="InterPro" id="IPR004859">
    <property type="entry name" value="Xrn1_N"/>
</dbReference>
<dbReference type="EMBL" id="JABANO010011369">
    <property type="protein sequence ID" value="KAF4743590.1"/>
    <property type="molecule type" value="Genomic_DNA"/>
</dbReference>
<sequence length="206" mass="23815">MGVPTFFRWLCTRYPKVIKDAVEKACIEVPGEGGDGANTYDIPVDFEEPNPNGIEFDNLYLDLNGIIHPCCHPEDGMTPENEDVMFLNIMRYVDRLVRIVRPRKLLYVAIDGVAPRAKMNQQRARRFKAAQEATEQMREEEKLRRQMVKEGREPPSKKGVPWDSNVITPGTPFLDRVAQMLQWYISDRMTNDPLWQLLGFRCILSD</sequence>
<organism evidence="8 9">
    <name type="scientific">Perkinsus olseni</name>
    <name type="common">Perkinsus atlanticus</name>
    <dbReference type="NCBI Taxonomy" id="32597"/>
    <lineage>
        <taxon>Eukaryota</taxon>
        <taxon>Sar</taxon>
        <taxon>Alveolata</taxon>
        <taxon>Perkinsozoa</taxon>
        <taxon>Perkinsea</taxon>
        <taxon>Perkinsida</taxon>
        <taxon>Perkinsidae</taxon>
        <taxon>Perkinsus</taxon>
    </lineage>
</organism>
<proteinExistence type="inferred from homology"/>